<proteinExistence type="predicted"/>
<gene>
    <name evidence="1" type="ORF">Drose_04525</name>
</gene>
<name>A0ABY5Z667_9ACTN</name>
<keyword evidence="2" id="KW-1185">Reference proteome</keyword>
<sequence>MSGPKLPCWMVCPSCGHREWCSAEDPDAGQSEMWRHIYWDHALPGAGGLDTNKARATTGQLLAKAEVIPDA</sequence>
<accession>A0ABY5Z667</accession>
<reference evidence="1" key="1">
    <citation type="submission" date="2021-04" db="EMBL/GenBank/DDBJ databases">
        <title>Biosynthetic gene clusters of Dactylosporangioum roseum.</title>
        <authorList>
            <person name="Hartkoorn R.C."/>
            <person name="Beaudoing E."/>
            <person name="Hot D."/>
            <person name="Moureu S."/>
        </authorList>
    </citation>
    <scope>NUCLEOTIDE SEQUENCE</scope>
    <source>
        <strain evidence="1">NRRL B-16295</strain>
    </source>
</reference>
<protein>
    <submittedName>
        <fullName evidence="1">Uncharacterized protein</fullName>
    </submittedName>
</protein>
<dbReference type="RefSeq" id="WP_260726914.1">
    <property type="nucleotide sequence ID" value="NZ_BAAABS010000070.1"/>
</dbReference>
<evidence type="ECO:0000313" key="1">
    <source>
        <dbReference type="EMBL" id="UWZ37555.1"/>
    </source>
</evidence>
<evidence type="ECO:0000313" key="2">
    <source>
        <dbReference type="Proteomes" id="UP001058271"/>
    </source>
</evidence>
<dbReference type="Proteomes" id="UP001058271">
    <property type="component" value="Chromosome"/>
</dbReference>
<dbReference type="EMBL" id="CP073721">
    <property type="protein sequence ID" value="UWZ37555.1"/>
    <property type="molecule type" value="Genomic_DNA"/>
</dbReference>
<organism evidence="1 2">
    <name type="scientific">Dactylosporangium roseum</name>
    <dbReference type="NCBI Taxonomy" id="47989"/>
    <lineage>
        <taxon>Bacteria</taxon>
        <taxon>Bacillati</taxon>
        <taxon>Actinomycetota</taxon>
        <taxon>Actinomycetes</taxon>
        <taxon>Micromonosporales</taxon>
        <taxon>Micromonosporaceae</taxon>
        <taxon>Dactylosporangium</taxon>
    </lineage>
</organism>